<dbReference type="SUPFAM" id="SSF103473">
    <property type="entry name" value="MFS general substrate transporter"/>
    <property type="match status" value="1"/>
</dbReference>
<dbReference type="InterPro" id="IPR036259">
    <property type="entry name" value="MFS_trans_sf"/>
</dbReference>
<feature type="transmembrane region" description="Helical" evidence="6">
    <location>
        <begin position="981"/>
        <end position="1000"/>
    </location>
</feature>
<keyword evidence="6" id="KW-0812">Transmembrane</keyword>
<accession>A0A8K0WB66</accession>
<organism evidence="7 8">
    <name type="scientific">Fusarium tricinctum</name>
    <dbReference type="NCBI Taxonomy" id="61284"/>
    <lineage>
        <taxon>Eukaryota</taxon>
        <taxon>Fungi</taxon>
        <taxon>Dikarya</taxon>
        <taxon>Ascomycota</taxon>
        <taxon>Pezizomycotina</taxon>
        <taxon>Sordariomycetes</taxon>
        <taxon>Hypocreomycetidae</taxon>
        <taxon>Hypocreales</taxon>
        <taxon>Nectriaceae</taxon>
        <taxon>Fusarium</taxon>
        <taxon>Fusarium tricinctum species complex</taxon>
    </lineage>
</organism>
<comment type="caution">
    <text evidence="7">The sequence shown here is derived from an EMBL/GenBank/DDBJ whole genome shotgun (WGS) entry which is preliminary data.</text>
</comment>
<feature type="compositionally biased region" description="Polar residues" evidence="5">
    <location>
        <begin position="31"/>
        <end position="41"/>
    </location>
</feature>
<evidence type="ECO:0000256" key="4">
    <source>
        <dbReference type="PROSITE-ProRule" id="PRU00339"/>
    </source>
</evidence>
<dbReference type="InterPro" id="IPR006597">
    <property type="entry name" value="Sel1-like"/>
</dbReference>
<feature type="region of interest" description="Disordered" evidence="5">
    <location>
        <begin position="735"/>
        <end position="754"/>
    </location>
</feature>
<dbReference type="Gene3D" id="1.25.40.10">
    <property type="entry name" value="Tetratricopeptide repeat domain"/>
    <property type="match status" value="2"/>
</dbReference>
<dbReference type="GO" id="GO:0016020">
    <property type="term" value="C:membrane"/>
    <property type="evidence" value="ECO:0007669"/>
    <property type="project" value="UniProtKB-SubCell"/>
</dbReference>
<keyword evidence="6" id="KW-1133">Transmembrane helix</keyword>
<dbReference type="PANTHER" id="PTHR46430">
    <property type="entry name" value="PROTEIN SKT5-RELATED"/>
    <property type="match status" value="1"/>
</dbReference>
<feature type="region of interest" description="Disordered" evidence="5">
    <location>
        <begin position="488"/>
        <end position="559"/>
    </location>
</feature>
<dbReference type="InterPro" id="IPR011701">
    <property type="entry name" value="MFS"/>
</dbReference>
<comment type="subcellular location">
    <subcellularLocation>
        <location evidence="1">Membrane</location>
        <topology evidence="1">Multi-pass membrane protein</topology>
    </subcellularLocation>
</comment>
<feature type="transmembrane region" description="Helical" evidence="6">
    <location>
        <begin position="1085"/>
        <end position="1107"/>
    </location>
</feature>
<dbReference type="PANTHER" id="PTHR46430:SF2">
    <property type="entry name" value="CHITIN SYNTHASE REGULATORY FACTOR 4"/>
    <property type="match status" value="1"/>
</dbReference>
<keyword evidence="3" id="KW-0325">Glycoprotein</keyword>
<reference evidence="7" key="1">
    <citation type="journal article" date="2021" name="Nat. Commun.">
        <title>Genetic determinants of endophytism in the Arabidopsis root mycobiome.</title>
        <authorList>
            <person name="Mesny F."/>
            <person name="Miyauchi S."/>
            <person name="Thiergart T."/>
            <person name="Pickel B."/>
            <person name="Atanasova L."/>
            <person name="Karlsson M."/>
            <person name="Huettel B."/>
            <person name="Barry K.W."/>
            <person name="Haridas S."/>
            <person name="Chen C."/>
            <person name="Bauer D."/>
            <person name="Andreopoulos W."/>
            <person name="Pangilinan J."/>
            <person name="LaButti K."/>
            <person name="Riley R."/>
            <person name="Lipzen A."/>
            <person name="Clum A."/>
            <person name="Drula E."/>
            <person name="Henrissat B."/>
            <person name="Kohler A."/>
            <person name="Grigoriev I.V."/>
            <person name="Martin F.M."/>
            <person name="Hacquard S."/>
        </authorList>
    </citation>
    <scope>NUCLEOTIDE SEQUENCE</scope>
    <source>
        <strain evidence="7">MPI-SDFR-AT-0068</strain>
    </source>
</reference>
<feature type="region of interest" description="Disordered" evidence="5">
    <location>
        <begin position="594"/>
        <end position="723"/>
    </location>
</feature>
<evidence type="ECO:0000256" key="6">
    <source>
        <dbReference type="SAM" id="Phobius"/>
    </source>
</evidence>
<evidence type="ECO:0000256" key="1">
    <source>
        <dbReference type="ARBA" id="ARBA00004141"/>
    </source>
</evidence>
<dbReference type="Pfam" id="PF07690">
    <property type="entry name" value="MFS_1"/>
    <property type="match status" value="1"/>
</dbReference>
<name>A0A8K0WB66_9HYPO</name>
<feature type="transmembrane region" description="Helical" evidence="6">
    <location>
        <begin position="1007"/>
        <end position="1026"/>
    </location>
</feature>
<dbReference type="SUPFAM" id="SSF81901">
    <property type="entry name" value="HCP-like"/>
    <property type="match status" value="2"/>
</dbReference>
<dbReference type="GO" id="GO:0022857">
    <property type="term" value="F:transmembrane transporter activity"/>
    <property type="evidence" value="ECO:0007669"/>
    <property type="project" value="InterPro"/>
</dbReference>
<feature type="transmembrane region" description="Helical" evidence="6">
    <location>
        <begin position="1032"/>
        <end position="1051"/>
    </location>
</feature>
<dbReference type="AlphaFoldDB" id="A0A8K0WB66"/>
<feature type="transmembrane region" description="Helical" evidence="6">
    <location>
        <begin position="1058"/>
        <end position="1079"/>
    </location>
</feature>
<keyword evidence="4" id="KW-0802">TPR repeat</keyword>
<dbReference type="InterPro" id="IPR019734">
    <property type="entry name" value="TPR_rpt"/>
</dbReference>
<dbReference type="InterPro" id="IPR051726">
    <property type="entry name" value="Chitin_Synth_Reg"/>
</dbReference>
<evidence type="ECO:0000256" key="3">
    <source>
        <dbReference type="ARBA" id="ARBA00023180"/>
    </source>
</evidence>
<dbReference type="Pfam" id="PF08238">
    <property type="entry name" value="Sel1"/>
    <property type="match status" value="6"/>
</dbReference>
<dbReference type="OrthoDB" id="4095816at2759"/>
<feature type="compositionally biased region" description="Basic and acidic residues" evidence="5">
    <location>
        <begin position="55"/>
        <end position="68"/>
    </location>
</feature>
<dbReference type="PROSITE" id="PS50005">
    <property type="entry name" value="TPR"/>
    <property type="match status" value="1"/>
</dbReference>
<feature type="compositionally biased region" description="Polar residues" evidence="5">
    <location>
        <begin position="520"/>
        <end position="536"/>
    </location>
</feature>
<feature type="transmembrane region" description="Helical" evidence="6">
    <location>
        <begin position="1128"/>
        <end position="1151"/>
    </location>
</feature>
<dbReference type="EMBL" id="JAGPXF010000004">
    <property type="protein sequence ID" value="KAH7245839.1"/>
    <property type="molecule type" value="Genomic_DNA"/>
</dbReference>
<evidence type="ECO:0000256" key="5">
    <source>
        <dbReference type="SAM" id="MobiDB-lite"/>
    </source>
</evidence>
<protein>
    <submittedName>
        <fullName evidence="7">Uncharacterized protein</fullName>
    </submittedName>
</protein>
<proteinExistence type="predicted"/>
<gene>
    <name evidence="7" type="ORF">BKA59DRAFT_493288</name>
</gene>
<keyword evidence="6" id="KW-0472">Membrane</keyword>
<dbReference type="Gene3D" id="1.20.1250.20">
    <property type="entry name" value="MFS general substrate transporter like domains"/>
    <property type="match status" value="1"/>
</dbReference>
<evidence type="ECO:0000256" key="2">
    <source>
        <dbReference type="ARBA" id="ARBA00022737"/>
    </source>
</evidence>
<dbReference type="SMART" id="SM00671">
    <property type="entry name" value="SEL1"/>
    <property type="match status" value="6"/>
</dbReference>
<keyword evidence="8" id="KW-1185">Reference proteome</keyword>
<dbReference type="InterPro" id="IPR011990">
    <property type="entry name" value="TPR-like_helical_dom_sf"/>
</dbReference>
<feature type="compositionally biased region" description="Polar residues" evidence="5">
    <location>
        <begin position="639"/>
        <end position="648"/>
    </location>
</feature>
<sequence length="1171" mass="128589">MAPPQLGATFVPGGFDDYYMPEVVAPAPQRVTPQVPQNMQEDLQRMELEATSIEPRSRTESGPRHSREPSLSTYTHPRGADPPRPQVATQVSNDDIRAYQSTDKITESLGAMSFDAPSFSPFPKVKGDNIPPTDEEKEEILWNARKHVLHSQNVSMQITWARDVLTWADISQESMIREYGEKARPATPRIEHELRVDAINIITYLSQQEHPEALYMRSKWLEFGKFGNRVDKREAYIGYKRAAELGHGRSEYRMGMLYEQSNDMSKAKEHYYRGLSLKDSASLYRMGMMSLLGQHGETKDYSTGLERINAAADSSDEDAPQGAYVYGMLIGRDLPDITIPDGLLPNTPLTTKMYIEKSAYLGFAKAQLKMGQAYELCQFGCDFNPSFSLHYYGLAAKQGLPEAALGVSRWFLFGYEGVFKKNESLAYKYAQEAAAAKLPTGEFALGYYNEIGIHVDKSLAEARKWYQLAADHGNQDALGRLDSLDENSTLSKSDHETTTLTRIKSQHGSQRGKRPDRFKQPSQQMPTLSEGSNPASPSLDGPGYPKPQSDPHGAASNSLGMRPTIVSEQVNFPDPSRASFVLPAVASADRPPAFNVRLDANQPPARPQSAAPYPEDDRPPPLTVRSKSTAPYPEDDTQAAGSHFNQGSRMGPPSDRPSSAFGIKPQPGAGPRPMPQSQSLGNLHPGGPGGPGGTSRPDPRNRAASTGWEGGQPGPGGPPFLRINNPSLLRLTRDPHVPRVRSPPCCQVVPGPAADPRRDHLVDLKEGPKGAHLVPQGLGAHPHHSSRGQITSRARLLVLQLCPRRRVVSKGQQHLRIWVSLRENKTMIVRQKQCEHIKLGGGASFWSRACGRNAFVLGSEVNIRGSEQAGSEPTFSNIANMNQIDYDIELESLSSQHPDLETTDTDGAPVEFGQSILEEVVSHISSSDDSVPAPPPDGGWRAWCVVLSSHLVYMNTWGWVNSFGIFQAYYTQSLSLPASRVSWIGSISIFLLFFVGTLTGRLVDVGYFPWVFSVGIVLQVSGVMATSGVVVGLGHSCVFCPVLAVLSTYFAKRRALAMGIAACGSATGGVLFPIIVRLLLPEVGFAWTLRITGFVQLFALTIALVLAKPRFKPRRSGPLIDFSAFIDIEYTLYIIASFFTCLAVYLAYYFIAVFDHGEEETHEENGSWVDG</sequence>
<feature type="compositionally biased region" description="Polar residues" evidence="5">
    <location>
        <begin position="498"/>
        <end position="509"/>
    </location>
</feature>
<feature type="region of interest" description="Disordered" evidence="5">
    <location>
        <begin position="28"/>
        <end position="92"/>
    </location>
</feature>
<evidence type="ECO:0000313" key="7">
    <source>
        <dbReference type="EMBL" id="KAH7245839.1"/>
    </source>
</evidence>
<evidence type="ECO:0000313" key="8">
    <source>
        <dbReference type="Proteomes" id="UP000813427"/>
    </source>
</evidence>
<feature type="repeat" description="TPR" evidence="4">
    <location>
        <begin position="248"/>
        <end position="281"/>
    </location>
</feature>
<dbReference type="Proteomes" id="UP000813427">
    <property type="component" value="Unassembled WGS sequence"/>
</dbReference>
<feature type="compositionally biased region" description="Gly residues" evidence="5">
    <location>
        <begin position="684"/>
        <end position="693"/>
    </location>
</feature>
<keyword evidence="2" id="KW-0677">Repeat</keyword>